<dbReference type="Gene3D" id="2.60.120.260">
    <property type="entry name" value="Galactose-binding domain-like"/>
    <property type="match status" value="1"/>
</dbReference>
<feature type="domain" description="Beta-hexosaminidase bacterial type N-terminal" evidence="3">
    <location>
        <begin position="39"/>
        <end position="126"/>
    </location>
</feature>
<protein>
    <submittedName>
        <fullName evidence="4">Carbohydrate-binding protein</fullName>
    </submittedName>
</protein>
<sequence>MKRVLQQVYGIVLIGMQLSCQAAEEPLVLVRDGQAVSVIVVADNAPPIDRKAADVLQDYVKRMSDVALPIVTAADDPEVTAVWIGSAAGAGADVAGEGHVLRVDGNRLLIHGGRGKGVLYGVYTLLETYLGCRKLDQGPAWVPRQTTIAIPGDLDVHADPALVYRESFYPAAMDNEYLDWHKLHRFEDLWGIWGHSFFKLVPPQTYFHEHPEYFALVNGQRQTTQLCLSNPELAEVVTDALRERMADAPEAEYWSIAPMDGGGFCTCTDCSRVDEEEGGHQGSLIRFVNRIAKEMPGKKFTTLAYTYTANPPRKTKPAPNVYVMLSSIDAQRQQPLATVSTAQTFRDQLTGWGALTANLFVWDYTTQFTNYLAPFPDDRNLQPNVAYLADRGVKGVFEQGTGYTYGDLAELKSYVLAKALWDPNVDAAAVRTDFIRQYYGDAASAVFQYLDTLHAAVAETGAVLDIYGNPVNNRNDYLSPERIDRYSALLDEAEAAAEGNPLIAERIGRLRLGMEYTVLQQARLFGRDRHGFLVADERSGALGIKPGWRERIDRFVKAADRAGVTELAEGGGAPSDYAAAWETHLETGWIPGISVDKPVKLVHPFMPDYPAKREATLTDGMAGELDYSYNWLLFEAKDLVATIDLGTMAPIKQVLLNFLDDPRHYLFAPTDVAVAVSVDGEVFSVVGTTKPMPSNGQESLAQRRTITLPGGGDQARYVRVTARCPGQFPAGFSGSDRRKPMIGIDEITVR</sequence>
<proteinExistence type="predicted"/>
<dbReference type="Gene3D" id="3.30.379.10">
    <property type="entry name" value="Chitobiase/beta-hexosaminidase domain 2-like"/>
    <property type="match status" value="1"/>
</dbReference>
<keyword evidence="1" id="KW-0378">Hydrolase</keyword>
<dbReference type="PANTHER" id="PTHR47406:SF2">
    <property type="entry name" value="ALPHA GLUCURONIDASE N-TERMINAL DOMAIN-CONTAINING PROTEIN"/>
    <property type="match status" value="1"/>
</dbReference>
<dbReference type="SUPFAM" id="SSF55545">
    <property type="entry name" value="beta-N-acetylhexosaminidase-like domain"/>
    <property type="match status" value="1"/>
</dbReference>
<evidence type="ECO:0000259" key="3">
    <source>
        <dbReference type="Pfam" id="PF02838"/>
    </source>
</evidence>
<reference evidence="4" key="1">
    <citation type="journal article" date="2014" name="Int. J. Syst. Evol. Microbiol.">
        <title>Complete genome sequence of Corynebacterium casei LMG S-19264T (=DSM 44701T), isolated from a smear-ripened cheese.</title>
        <authorList>
            <consortium name="US DOE Joint Genome Institute (JGI-PGF)"/>
            <person name="Walter F."/>
            <person name="Albersmeier A."/>
            <person name="Kalinowski J."/>
            <person name="Ruckert C."/>
        </authorList>
    </citation>
    <scope>NUCLEOTIDE SEQUENCE</scope>
    <source>
        <strain evidence="4">CGMCC 1.12195</strain>
    </source>
</reference>
<dbReference type="AlphaFoldDB" id="A0A917HZ59"/>
<comment type="caution">
    <text evidence="4">The sequence shown here is derived from an EMBL/GenBank/DDBJ whole genome shotgun (WGS) entry which is preliminary data.</text>
</comment>
<evidence type="ECO:0000256" key="2">
    <source>
        <dbReference type="ARBA" id="ARBA00023295"/>
    </source>
</evidence>
<gene>
    <name evidence="4" type="ORF">GCM10007415_35370</name>
</gene>
<dbReference type="GO" id="GO:0016798">
    <property type="term" value="F:hydrolase activity, acting on glycosyl bonds"/>
    <property type="evidence" value="ECO:0007669"/>
    <property type="project" value="UniProtKB-KW"/>
</dbReference>
<evidence type="ECO:0000313" key="4">
    <source>
        <dbReference type="EMBL" id="GGG96998.1"/>
    </source>
</evidence>
<dbReference type="Proteomes" id="UP000660862">
    <property type="component" value="Unassembled WGS sequence"/>
</dbReference>
<keyword evidence="5" id="KW-1185">Reference proteome</keyword>
<name>A0A917HZ59_9SPHI</name>
<dbReference type="InterPro" id="IPR015882">
    <property type="entry name" value="HEX_bac_N"/>
</dbReference>
<dbReference type="GO" id="GO:0005975">
    <property type="term" value="P:carbohydrate metabolic process"/>
    <property type="evidence" value="ECO:0007669"/>
    <property type="project" value="UniProtKB-ARBA"/>
</dbReference>
<accession>A0A917HZ59</accession>
<dbReference type="InterPro" id="IPR032287">
    <property type="entry name" value="DUF4838"/>
</dbReference>
<dbReference type="Pfam" id="PF16126">
    <property type="entry name" value="DUF4838"/>
    <property type="match status" value="1"/>
</dbReference>
<organism evidence="4 5">
    <name type="scientific">Parapedobacter pyrenivorans</name>
    <dbReference type="NCBI Taxonomy" id="1305674"/>
    <lineage>
        <taxon>Bacteria</taxon>
        <taxon>Pseudomonadati</taxon>
        <taxon>Bacteroidota</taxon>
        <taxon>Sphingobacteriia</taxon>
        <taxon>Sphingobacteriales</taxon>
        <taxon>Sphingobacteriaceae</taxon>
        <taxon>Parapedobacter</taxon>
    </lineage>
</organism>
<reference evidence="4" key="2">
    <citation type="submission" date="2020-09" db="EMBL/GenBank/DDBJ databases">
        <authorList>
            <person name="Sun Q."/>
            <person name="Zhou Y."/>
        </authorList>
    </citation>
    <scope>NUCLEOTIDE SEQUENCE</scope>
    <source>
        <strain evidence="4">CGMCC 1.12195</strain>
    </source>
</reference>
<dbReference type="Pfam" id="PF02838">
    <property type="entry name" value="Glyco_hydro_20b"/>
    <property type="match status" value="1"/>
</dbReference>
<evidence type="ECO:0000256" key="1">
    <source>
        <dbReference type="ARBA" id="ARBA00022801"/>
    </source>
</evidence>
<evidence type="ECO:0000313" key="5">
    <source>
        <dbReference type="Proteomes" id="UP000660862"/>
    </source>
</evidence>
<dbReference type="EMBL" id="BMER01000004">
    <property type="protein sequence ID" value="GGG96998.1"/>
    <property type="molecule type" value="Genomic_DNA"/>
</dbReference>
<dbReference type="RefSeq" id="WP_188507413.1">
    <property type="nucleotide sequence ID" value="NZ_BMER01000004.1"/>
</dbReference>
<keyword evidence="2" id="KW-0326">Glycosidase</keyword>
<dbReference type="PANTHER" id="PTHR47406">
    <property type="entry name" value="COAGULATION FACTOR 5/8 TYPE, C-TERMINAL"/>
    <property type="match status" value="1"/>
</dbReference>
<dbReference type="InterPro" id="IPR029018">
    <property type="entry name" value="Hex-like_dom2"/>
</dbReference>